<protein>
    <submittedName>
        <fullName evidence="2">AP2 domain-containing protein</fullName>
    </submittedName>
</protein>
<evidence type="ECO:0000256" key="1">
    <source>
        <dbReference type="SAM" id="MobiDB-lite"/>
    </source>
</evidence>
<comment type="caution">
    <text evidence="2">The sequence shown here is derived from an EMBL/GenBank/DDBJ whole genome shotgun (WGS) entry which is preliminary data.</text>
</comment>
<keyword evidence="3" id="KW-1185">Reference proteome</keyword>
<evidence type="ECO:0000313" key="3">
    <source>
        <dbReference type="Proteomes" id="UP001233172"/>
    </source>
</evidence>
<organism evidence="2 3">
    <name type="scientific">Biomphalaria pfeifferi</name>
    <name type="common">Bloodfluke planorb</name>
    <name type="synonym">Freshwater snail</name>
    <dbReference type="NCBI Taxonomy" id="112525"/>
    <lineage>
        <taxon>Eukaryota</taxon>
        <taxon>Metazoa</taxon>
        <taxon>Spiralia</taxon>
        <taxon>Lophotrochozoa</taxon>
        <taxon>Mollusca</taxon>
        <taxon>Gastropoda</taxon>
        <taxon>Heterobranchia</taxon>
        <taxon>Euthyneura</taxon>
        <taxon>Panpulmonata</taxon>
        <taxon>Hygrophila</taxon>
        <taxon>Lymnaeoidea</taxon>
        <taxon>Planorbidae</taxon>
        <taxon>Biomphalaria</taxon>
    </lineage>
</organism>
<feature type="region of interest" description="Disordered" evidence="1">
    <location>
        <begin position="112"/>
        <end position="153"/>
    </location>
</feature>
<dbReference type="AlphaFoldDB" id="A0AAD8ANF6"/>
<gene>
    <name evidence="2" type="ORF">Bpfe_031126</name>
</gene>
<evidence type="ECO:0000313" key="2">
    <source>
        <dbReference type="EMBL" id="KAK0039449.1"/>
    </source>
</evidence>
<feature type="compositionally biased region" description="Basic and acidic residues" evidence="1">
    <location>
        <begin position="137"/>
        <end position="148"/>
    </location>
</feature>
<reference evidence="2" key="1">
    <citation type="journal article" date="2023" name="PLoS Negl. Trop. Dis.">
        <title>A genome sequence for Biomphalaria pfeifferi, the major vector snail for the human-infecting parasite Schistosoma mansoni.</title>
        <authorList>
            <person name="Bu L."/>
            <person name="Lu L."/>
            <person name="Laidemitt M.R."/>
            <person name="Zhang S.M."/>
            <person name="Mutuku M."/>
            <person name="Mkoji G."/>
            <person name="Steinauer M."/>
            <person name="Loker E.S."/>
        </authorList>
    </citation>
    <scope>NUCLEOTIDE SEQUENCE</scope>
    <source>
        <strain evidence="2">KasaAsao</strain>
    </source>
</reference>
<accession>A0AAD8ANF6</accession>
<proteinExistence type="predicted"/>
<reference evidence="2" key="2">
    <citation type="submission" date="2023-04" db="EMBL/GenBank/DDBJ databases">
        <authorList>
            <person name="Bu L."/>
            <person name="Lu L."/>
            <person name="Laidemitt M.R."/>
            <person name="Zhang S.M."/>
            <person name="Mutuku M."/>
            <person name="Mkoji G."/>
            <person name="Steinauer M."/>
            <person name="Loker E.S."/>
        </authorList>
    </citation>
    <scope>NUCLEOTIDE SEQUENCE</scope>
    <source>
        <strain evidence="2">KasaAsao</strain>
        <tissue evidence="2">Whole Snail</tissue>
    </source>
</reference>
<sequence>MDPDDFIKKLMNRTSPNVMPTKDIYTNRGPKTTFDFYGRKFGRLTAGPIIDHIGGAALVQCKCECGNDFVVRLTSLRSGATKSCGCLRMARGATGMSQGTADAFSRTFAKLRGTTQRPSTTQSRTVESIDPLPLTPEAERSSTTKSESELPPDDLSLLVDNCLRIGMDASVLTPDQIDTLKVAAGMGIHSLSAFAAFQPLPPKIKRGRGRPRKNQ</sequence>
<dbReference type="Proteomes" id="UP001233172">
    <property type="component" value="Unassembled WGS sequence"/>
</dbReference>
<dbReference type="EMBL" id="JASAOG010000447">
    <property type="protein sequence ID" value="KAK0039449.1"/>
    <property type="molecule type" value="Genomic_DNA"/>
</dbReference>
<feature type="compositionally biased region" description="Low complexity" evidence="1">
    <location>
        <begin position="114"/>
        <end position="125"/>
    </location>
</feature>
<name>A0AAD8ANF6_BIOPF</name>